<protein>
    <submittedName>
        <fullName evidence="2">DUF5519 family protein</fullName>
    </submittedName>
</protein>
<evidence type="ECO:0000259" key="1">
    <source>
        <dbReference type="Pfam" id="PF17648"/>
    </source>
</evidence>
<feature type="domain" description="Luciferase" evidence="1">
    <location>
        <begin position="64"/>
        <end position="104"/>
    </location>
</feature>
<sequence length="130" mass="14315">MTERAEGTLARTEKGPVCPPPVLDEHLDAVARIVRSWPGVISTTHWNPFRPSEVDGIDFYVGEEELGHIHLDGSIHLATSPSLGKTMVDEGVARPFRYQQGWVEQQVQRVGADAAIALFQRNYGRLAPAA</sequence>
<dbReference type="KEGG" id="lck:HN018_13230"/>
<dbReference type="InterPro" id="IPR040841">
    <property type="entry name" value="Luciferase_dom"/>
</dbReference>
<reference evidence="2 3" key="1">
    <citation type="journal article" date="2014" name="World J. Microbiol. Biotechnol.">
        <title>Biodiversity and physiological characteristics of Antarctic and Arctic lichens-associated bacteria.</title>
        <authorList>
            <person name="Lee Y.M."/>
            <person name="Kim E.H."/>
            <person name="Lee H.K."/>
            <person name="Hong S.G."/>
        </authorList>
    </citation>
    <scope>NUCLEOTIDE SEQUENCE [LARGE SCALE GENOMIC DNA]</scope>
    <source>
        <strain evidence="2 3">PAMC 26569</strain>
    </source>
</reference>
<organism evidence="2 3">
    <name type="scientific">Lichenicola cladoniae</name>
    <dbReference type="NCBI Taxonomy" id="1484109"/>
    <lineage>
        <taxon>Bacteria</taxon>
        <taxon>Pseudomonadati</taxon>
        <taxon>Pseudomonadota</taxon>
        <taxon>Alphaproteobacteria</taxon>
        <taxon>Acetobacterales</taxon>
        <taxon>Acetobacteraceae</taxon>
        <taxon>Lichenicola</taxon>
    </lineage>
</organism>
<evidence type="ECO:0000313" key="2">
    <source>
        <dbReference type="EMBL" id="QKE90873.1"/>
    </source>
</evidence>
<gene>
    <name evidence="2" type="ORF">HN018_13230</name>
</gene>
<proteinExistence type="predicted"/>
<keyword evidence="3" id="KW-1185">Reference proteome</keyword>
<dbReference type="EMBL" id="CP053708">
    <property type="protein sequence ID" value="QKE90873.1"/>
    <property type="molecule type" value="Genomic_DNA"/>
</dbReference>
<dbReference type="AlphaFoldDB" id="A0A6M8HQW5"/>
<dbReference type="Proteomes" id="UP000500767">
    <property type="component" value="Chromosome"/>
</dbReference>
<dbReference type="RefSeq" id="WP_171836594.1">
    <property type="nucleotide sequence ID" value="NZ_CP053708.1"/>
</dbReference>
<accession>A0A6M8HQW5</accession>
<name>A0A6M8HQW5_9PROT</name>
<evidence type="ECO:0000313" key="3">
    <source>
        <dbReference type="Proteomes" id="UP000500767"/>
    </source>
</evidence>
<dbReference type="Pfam" id="PF17648">
    <property type="entry name" value="Luciferase"/>
    <property type="match status" value="1"/>
</dbReference>